<sequence>MKTHPISLVLCVLALGAASCSKEAPSAGEAAPEQAQAKAVHAPADVKPGSHEDWCGEHEVPESQCTRCNPDLVPAFKATGDWCAEHGLPESQCLKCNPDLKIVRPPKGS</sequence>
<evidence type="ECO:0008006" key="5">
    <source>
        <dbReference type="Google" id="ProtNLM"/>
    </source>
</evidence>
<feature type="chain" id="PRO_5020567781" description="Secreted protein" evidence="2">
    <location>
        <begin position="24"/>
        <end position="109"/>
    </location>
</feature>
<reference evidence="3 4" key="1">
    <citation type="submission" date="2015-09" db="EMBL/GenBank/DDBJ databases">
        <title>Sorangium comparison.</title>
        <authorList>
            <person name="Zaburannyi N."/>
            <person name="Bunk B."/>
            <person name="Overmann J."/>
            <person name="Mueller R."/>
        </authorList>
    </citation>
    <scope>NUCLEOTIDE SEQUENCE [LARGE SCALE GENOMIC DNA]</scope>
    <source>
        <strain evidence="3 4">So ceGT47</strain>
    </source>
</reference>
<evidence type="ECO:0000313" key="3">
    <source>
        <dbReference type="EMBL" id="AUX26923.1"/>
    </source>
</evidence>
<feature type="signal peptide" evidence="2">
    <location>
        <begin position="1"/>
        <end position="23"/>
    </location>
</feature>
<dbReference type="PROSITE" id="PS51257">
    <property type="entry name" value="PROKAR_LIPOPROTEIN"/>
    <property type="match status" value="1"/>
</dbReference>
<keyword evidence="2" id="KW-0732">Signal</keyword>
<protein>
    <recommendedName>
        <fullName evidence="5">Secreted protein</fullName>
    </recommendedName>
</protein>
<feature type="region of interest" description="Disordered" evidence="1">
    <location>
        <begin position="24"/>
        <end position="53"/>
    </location>
</feature>
<accession>A0A4P2QCS5</accession>
<dbReference type="EMBL" id="CP012670">
    <property type="protein sequence ID" value="AUX26923.1"/>
    <property type="molecule type" value="Genomic_DNA"/>
</dbReference>
<name>A0A4P2QCS5_SORCE</name>
<evidence type="ECO:0000313" key="4">
    <source>
        <dbReference type="Proteomes" id="UP000295781"/>
    </source>
</evidence>
<dbReference type="Proteomes" id="UP000295781">
    <property type="component" value="Chromosome"/>
</dbReference>
<organism evidence="3 4">
    <name type="scientific">Sorangium cellulosum</name>
    <name type="common">Polyangium cellulosum</name>
    <dbReference type="NCBI Taxonomy" id="56"/>
    <lineage>
        <taxon>Bacteria</taxon>
        <taxon>Pseudomonadati</taxon>
        <taxon>Myxococcota</taxon>
        <taxon>Polyangia</taxon>
        <taxon>Polyangiales</taxon>
        <taxon>Polyangiaceae</taxon>
        <taxon>Sorangium</taxon>
    </lineage>
</organism>
<gene>
    <name evidence="3" type="ORF">SOCEGT47_074930</name>
</gene>
<dbReference type="AlphaFoldDB" id="A0A4P2QCS5"/>
<evidence type="ECO:0000256" key="2">
    <source>
        <dbReference type="SAM" id="SignalP"/>
    </source>
</evidence>
<dbReference type="RefSeq" id="WP_207213717.1">
    <property type="nucleotide sequence ID" value="NZ_CP012670.1"/>
</dbReference>
<proteinExistence type="predicted"/>
<evidence type="ECO:0000256" key="1">
    <source>
        <dbReference type="SAM" id="MobiDB-lite"/>
    </source>
</evidence>